<sequence>MITSCNLFKSLSSYSPFFDDSIQLSIEGHSGSEDEPIALVIAQHELVKRIPASGRPKDLLKSGLHEPRYVCYRVYRTQGAIVLKTSFDPDDNLLGRIDRFSIAPPHNVSSLKSRIANIEGITKKIKIYKDTDGEVLLREFDAVPLLAEVYPGCNVENPIAVIYGEEEDRIWFLGVVWDPTFTKPFRADYTDMPDEENLALWLPVTSGEIFYTNGIKTIETYLKTTESYLHRWPYNGN</sequence>
<dbReference type="GeneID" id="6079113"/>
<proteinExistence type="predicted"/>
<keyword evidence="2" id="KW-1185">Reference proteome</keyword>
<dbReference type="RefSeq" id="XP_001883527.1">
    <property type="nucleotide sequence ID" value="XM_001883492.1"/>
</dbReference>
<organism evidence="2">
    <name type="scientific">Laccaria bicolor (strain S238N-H82 / ATCC MYA-4686)</name>
    <name type="common">Bicoloured deceiver</name>
    <name type="synonym">Laccaria laccata var. bicolor</name>
    <dbReference type="NCBI Taxonomy" id="486041"/>
    <lineage>
        <taxon>Eukaryota</taxon>
        <taxon>Fungi</taxon>
        <taxon>Dikarya</taxon>
        <taxon>Basidiomycota</taxon>
        <taxon>Agaricomycotina</taxon>
        <taxon>Agaricomycetes</taxon>
        <taxon>Agaricomycetidae</taxon>
        <taxon>Agaricales</taxon>
        <taxon>Agaricineae</taxon>
        <taxon>Hydnangiaceae</taxon>
        <taxon>Laccaria</taxon>
    </lineage>
</organism>
<evidence type="ECO:0000313" key="2">
    <source>
        <dbReference type="Proteomes" id="UP000001194"/>
    </source>
</evidence>
<dbReference type="AlphaFoldDB" id="B0DHK0"/>
<dbReference type="EMBL" id="DS547111">
    <property type="protein sequence ID" value="EDR05851.1"/>
    <property type="molecule type" value="Genomic_DNA"/>
</dbReference>
<dbReference type="Proteomes" id="UP000001194">
    <property type="component" value="Unassembled WGS sequence"/>
</dbReference>
<dbReference type="KEGG" id="lbc:LACBIDRAFT_302403"/>
<dbReference type="OrthoDB" id="2974017at2759"/>
<evidence type="ECO:0000313" key="1">
    <source>
        <dbReference type="EMBL" id="EDR05851.1"/>
    </source>
</evidence>
<accession>B0DHK0</accession>
<name>B0DHK0_LACBS</name>
<reference evidence="1 2" key="1">
    <citation type="journal article" date="2008" name="Nature">
        <title>The genome of Laccaria bicolor provides insights into mycorrhizal symbiosis.</title>
        <authorList>
            <person name="Martin F."/>
            <person name="Aerts A."/>
            <person name="Ahren D."/>
            <person name="Brun A."/>
            <person name="Danchin E.G.J."/>
            <person name="Duchaussoy F."/>
            <person name="Gibon J."/>
            <person name="Kohler A."/>
            <person name="Lindquist E."/>
            <person name="Pereda V."/>
            <person name="Salamov A."/>
            <person name="Shapiro H.J."/>
            <person name="Wuyts J."/>
            <person name="Blaudez D."/>
            <person name="Buee M."/>
            <person name="Brokstein P."/>
            <person name="Canbaeck B."/>
            <person name="Cohen D."/>
            <person name="Courty P.E."/>
            <person name="Coutinho P.M."/>
            <person name="Delaruelle C."/>
            <person name="Detter J.C."/>
            <person name="Deveau A."/>
            <person name="DiFazio S."/>
            <person name="Duplessis S."/>
            <person name="Fraissinet-Tachet L."/>
            <person name="Lucic E."/>
            <person name="Frey-Klett P."/>
            <person name="Fourrey C."/>
            <person name="Feussner I."/>
            <person name="Gay G."/>
            <person name="Grimwood J."/>
            <person name="Hoegger P.J."/>
            <person name="Jain P."/>
            <person name="Kilaru S."/>
            <person name="Labbe J."/>
            <person name="Lin Y.C."/>
            <person name="Legue V."/>
            <person name="Le Tacon F."/>
            <person name="Marmeisse R."/>
            <person name="Melayah D."/>
            <person name="Montanini B."/>
            <person name="Muratet M."/>
            <person name="Nehls U."/>
            <person name="Niculita-Hirzel H."/>
            <person name="Oudot-Le Secq M.P."/>
            <person name="Peter M."/>
            <person name="Quesneville H."/>
            <person name="Rajashekar B."/>
            <person name="Reich M."/>
            <person name="Rouhier N."/>
            <person name="Schmutz J."/>
            <person name="Yin T."/>
            <person name="Chalot M."/>
            <person name="Henrissat B."/>
            <person name="Kuees U."/>
            <person name="Lucas S."/>
            <person name="Van de Peer Y."/>
            <person name="Podila G.K."/>
            <person name="Polle A."/>
            <person name="Pukkila P.J."/>
            <person name="Richardson P.M."/>
            <person name="Rouze P."/>
            <person name="Sanders I.R."/>
            <person name="Stajich J.E."/>
            <person name="Tunlid A."/>
            <person name="Tuskan G."/>
            <person name="Grigoriev I.V."/>
        </authorList>
    </citation>
    <scope>NUCLEOTIDE SEQUENCE [LARGE SCALE GENOMIC DNA]</scope>
    <source>
        <strain evidence="2">S238N-H82 / ATCC MYA-4686</strain>
    </source>
</reference>
<dbReference type="InParanoid" id="B0DHK0"/>
<gene>
    <name evidence="1" type="ORF">LACBIDRAFT_302403</name>
</gene>
<protein>
    <submittedName>
        <fullName evidence="1">Predicted protein</fullName>
    </submittedName>
</protein>
<dbReference type="HOGENOM" id="CLU_104717_0_0_1"/>